<proteinExistence type="predicted"/>
<dbReference type="InterPro" id="IPR014768">
    <property type="entry name" value="GBD/FH3_dom"/>
</dbReference>
<evidence type="ECO:0000313" key="3">
    <source>
        <dbReference type="Proteomes" id="UP000230750"/>
    </source>
</evidence>
<organism evidence="2 3">
    <name type="scientific">Stichopus japonicus</name>
    <name type="common">Sea cucumber</name>
    <dbReference type="NCBI Taxonomy" id="307972"/>
    <lineage>
        <taxon>Eukaryota</taxon>
        <taxon>Metazoa</taxon>
        <taxon>Echinodermata</taxon>
        <taxon>Eleutherozoa</taxon>
        <taxon>Echinozoa</taxon>
        <taxon>Holothuroidea</taxon>
        <taxon>Aspidochirotacea</taxon>
        <taxon>Aspidochirotida</taxon>
        <taxon>Stichopodidae</taxon>
        <taxon>Apostichopus</taxon>
    </lineage>
</organism>
<reference evidence="2 3" key="1">
    <citation type="journal article" date="2017" name="PLoS Biol.">
        <title>The sea cucumber genome provides insights into morphological evolution and visceral regeneration.</title>
        <authorList>
            <person name="Zhang X."/>
            <person name="Sun L."/>
            <person name="Yuan J."/>
            <person name="Sun Y."/>
            <person name="Gao Y."/>
            <person name="Zhang L."/>
            <person name="Li S."/>
            <person name="Dai H."/>
            <person name="Hamel J.F."/>
            <person name="Liu C."/>
            <person name="Yu Y."/>
            <person name="Liu S."/>
            <person name="Lin W."/>
            <person name="Guo K."/>
            <person name="Jin S."/>
            <person name="Xu P."/>
            <person name="Storey K.B."/>
            <person name="Huan P."/>
            <person name="Zhang T."/>
            <person name="Zhou Y."/>
            <person name="Zhang J."/>
            <person name="Lin C."/>
            <person name="Li X."/>
            <person name="Xing L."/>
            <person name="Huo D."/>
            <person name="Sun M."/>
            <person name="Wang L."/>
            <person name="Mercier A."/>
            <person name="Li F."/>
            <person name="Yang H."/>
            <person name="Xiang J."/>
        </authorList>
    </citation>
    <scope>NUCLEOTIDE SEQUENCE [LARGE SCALE GENOMIC DNA]</scope>
    <source>
        <strain evidence="2">Shaxun</strain>
        <tissue evidence="2">Muscle</tissue>
    </source>
</reference>
<dbReference type="PANTHER" id="PTHR46345">
    <property type="entry name" value="INVERTED FORMIN-2"/>
    <property type="match status" value="1"/>
</dbReference>
<dbReference type="SUPFAM" id="SSF48371">
    <property type="entry name" value="ARM repeat"/>
    <property type="match status" value="1"/>
</dbReference>
<dbReference type="SMART" id="SM01139">
    <property type="entry name" value="Drf_FH3"/>
    <property type="match status" value="1"/>
</dbReference>
<dbReference type="GO" id="GO:0031267">
    <property type="term" value="F:small GTPase binding"/>
    <property type="evidence" value="ECO:0007669"/>
    <property type="project" value="InterPro"/>
</dbReference>
<dbReference type="InterPro" id="IPR010473">
    <property type="entry name" value="GTPase-bd"/>
</dbReference>
<evidence type="ECO:0000313" key="2">
    <source>
        <dbReference type="EMBL" id="PIK59478.1"/>
    </source>
</evidence>
<dbReference type="InterPro" id="IPR011989">
    <property type="entry name" value="ARM-like"/>
</dbReference>
<dbReference type="GO" id="GO:0003779">
    <property type="term" value="F:actin binding"/>
    <property type="evidence" value="ECO:0007669"/>
    <property type="project" value="InterPro"/>
</dbReference>
<feature type="domain" description="GBD/FH3" evidence="1">
    <location>
        <begin position="1"/>
        <end position="300"/>
    </location>
</feature>
<dbReference type="EMBL" id="MRZV01000082">
    <property type="protein sequence ID" value="PIK59478.1"/>
    <property type="molecule type" value="Genomic_DNA"/>
</dbReference>
<dbReference type="AlphaFoldDB" id="A0A2G8LGU4"/>
<feature type="non-terminal residue" evidence="2">
    <location>
        <position position="300"/>
    </location>
</feature>
<protein>
    <submittedName>
        <fullName evidence="2">Putative inverted formin-2</fullName>
    </submittedName>
</protein>
<dbReference type="InterPro" id="IPR016024">
    <property type="entry name" value="ARM-type_fold"/>
</dbReference>
<dbReference type="Gene3D" id="1.25.10.10">
    <property type="entry name" value="Leucine-rich Repeat Variant"/>
    <property type="match status" value="1"/>
</dbReference>
<dbReference type="GO" id="GO:0030036">
    <property type="term" value="P:actin cytoskeleton organization"/>
    <property type="evidence" value="ECO:0007669"/>
    <property type="project" value="InterPro"/>
</dbReference>
<name>A0A2G8LGU4_STIJA</name>
<dbReference type="Pfam" id="PF06371">
    <property type="entry name" value="Drf_GBD"/>
    <property type="match status" value="1"/>
</dbReference>
<dbReference type="PROSITE" id="PS51232">
    <property type="entry name" value="GBD_FH3"/>
    <property type="match status" value="1"/>
</dbReference>
<keyword evidence="3" id="KW-1185">Reference proteome</keyword>
<accession>A0A2G8LGU4</accession>
<dbReference type="STRING" id="307972.A0A2G8LGU4"/>
<sequence length="300" mass="34318">MCTKLYGLNVKMLTGSRKWSTIVTQKVTVDDTDSSKDNESISNLENAEPELCIKLLGVPSIQNYTGLKKRISECDDEWMQQFLEQDGLGVLFLAAERICDRKMTFTDAFLQLEVVACIKSVMNSKIGLDFVASHEESTRNLARVLDTNNVLVKKQVFELLSGLCVYSHKGYMLAIDALEDYKRTKNLRYRFSLIIKELKNAEIIPYKTTLLAFVNSILISTEEFEIRVRLRNEFVGLQLLDILEELRRDEERSEDQDLSIQLDCFFAQKLTDDDELAELFPDDGVDLNSPVDVFHAVFGK</sequence>
<dbReference type="Pfam" id="PF06367">
    <property type="entry name" value="Drf_FH3"/>
    <property type="match status" value="1"/>
</dbReference>
<evidence type="ECO:0000259" key="1">
    <source>
        <dbReference type="PROSITE" id="PS51232"/>
    </source>
</evidence>
<dbReference type="Proteomes" id="UP000230750">
    <property type="component" value="Unassembled WGS sequence"/>
</dbReference>
<gene>
    <name evidence="2" type="ORF">BSL78_03622</name>
</gene>
<dbReference type="InterPro" id="IPR010472">
    <property type="entry name" value="FH3_dom"/>
</dbReference>
<dbReference type="PANTHER" id="PTHR46345:SF8">
    <property type="entry name" value="FORMIN 3, ISOFORM B"/>
    <property type="match status" value="1"/>
</dbReference>
<dbReference type="SMART" id="SM01140">
    <property type="entry name" value="Drf_GBD"/>
    <property type="match status" value="1"/>
</dbReference>
<comment type="caution">
    <text evidence="2">The sequence shown here is derived from an EMBL/GenBank/DDBJ whole genome shotgun (WGS) entry which is preliminary data.</text>
</comment>
<dbReference type="OrthoDB" id="26518at2759"/>